<evidence type="ECO:0000313" key="1">
    <source>
        <dbReference type="EMBL" id="KAJ4434339.1"/>
    </source>
</evidence>
<sequence length="212" mass="24500">MIKMATANQQRAQCVLWYAKFESVKRVQREFRRSLSTFDVIEGFIVAELADIHLTYVTARESVNVAREFYWLRFPNGGIPERLMFIAVYHRLRDTGSLRPRIVESKMFPFIGYKERYNMNYEVIWYCGETRPRIRLRLPDIRLSGGENIGIKQTRSVIPVCSSSTKPLHIEGNILATMWQGKPNDSMSQCRKLWTVLDGGIDCLVLDAPCSA</sequence>
<keyword evidence="2" id="KW-1185">Reference proteome</keyword>
<reference evidence="1 2" key="1">
    <citation type="journal article" date="2022" name="Allergy">
        <title>Genome assembly and annotation of Periplaneta americana reveal a comprehensive cockroach allergen profile.</title>
        <authorList>
            <person name="Wang L."/>
            <person name="Xiong Q."/>
            <person name="Saelim N."/>
            <person name="Wang L."/>
            <person name="Nong W."/>
            <person name="Wan A.T."/>
            <person name="Shi M."/>
            <person name="Liu X."/>
            <person name="Cao Q."/>
            <person name="Hui J.H.L."/>
            <person name="Sookrung N."/>
            <person name="Leung T.F."/>
            <person name="Tungtrongchitr A."/>
            <person name="Tsui S.K.W."/>
        </authorList>
    </citation>
    <scope>NUCLEOTIDE SEQUENCE [LARGE SCALE GENOMIC DNA]</scope>
    <source>
        <strain evidence="1">PWHHKU_190912</strain>
    </source>
</reference>
<dbReference type="EMBL" id="JAJSOF020000025">
    <property type="protein sequence ID" value="KAJ4434339.1"/>
    <property type="molecule type" value="Genomic_DNA"/>
</dbReference>
<evidence type="ECO:0008006" key="3">
    <source>
        <dbReference type="Google" id="ProtNLM"/>
    </source>
</evidence>
<organism evidence="1 2">
    <name type="scientific">Periplaneta americana</name>
    <name type="common">American cockroach</name>
    <name type="synonym">Blatta americana</name>
    <dbReference type="NCBI Taxonomy" id="6978"/>
    <lineage>
        <taxon>Eukaryota</taxon>
        <taxon>Metazoa</taxon>
        <taxon>Ecdysozoa</taxon>
        <taxon>Arthropoda</taxon>
        <taxon>Hexapoda</taxon>
        <taxon>Insecta</taxon>
        <taxon>Pterygota</taxon>
        <taxon>Neoptera</taxon>
        <taxon>Polyneoptera</taxon>
        <taxon>Dictyoptera</taxon>
        <taxon>Blattodea</taxon>
        <taxon>Blattoidea</taxon>
        <taxon>Blattidae</taxon>
        <taxon>Blattinae</taxon>
        <taxon>Periplaneta</taxon>
    </lineage>
</organism>
<proteinExistence type="predicted"/>
<gene>
    <name evidence="1" type="ORF">ANN_22898</name>
</gene>
<dbReference type="Proteomes" id="UP001148838">
    <property type="component" value="Unassembled WGS sequence"/>
</dbReference>
<name>A0ABQ8SJK3_PERAM</name>
<accession>A0ABQ8SJK3</accession>
<comment type="caution">
    <text evidence="1">The sequence shown here is derived from an EMBL/GenBank/DDBJ whole genome shotgun (WGS) entry which is preliminary data.</text>
</comment>
<protein>
    <recommendedName>
        <fullName evidence="3">DUF4817 domain-containing protein</fullName>
    </recommendedName>
</protein>
<evidence type="ECO:0000313" key="2">
    <source>
        <dbReference type="Proteomes" id="UP001148838"/>
    </source>
</evidence>